<gene>
    <name evidence="2" type="ORF">DI536_19800</name>
</gene>
<dbReference type="Proteomes" id="UP000249061">
    <property type="component" value="Unassembled WGS sequence"/>
</dbReference>
<dbReference type="InterPro" id="IPR025979">
    <property type="entry name" value="ChrR-like_cupin_dom"/>
</dbReference>
<organism evidence="2 3">
    <name type="scientific">Archangium gephyra</name>
    <dbReference type="NCBI Taxonomy" id="48"/>
    <lineage>
        <taxon>Bacteria</taxon>
        <taxon>Pseudomonadati</taxon>
        <taxon>Myxococcota</taxon>
        <taxon>Myxococcia</taxon>
        <taxon>Myxococcales</taxon>
        <taxon>Cystobacterineae</taxon>
        <taxon>Archangiaceae</taxon>
        <taxon>Archangium</taxon>
    </lineage>
</organism>
<dbReference type="InterPro" id="IPR011051">
    <property type="entry name" value="RmlC_Cupin_sf"/>
</dbReference>
<feature type="domain" description="ChrR-like cupin" evidence="1">
    <location>
        <begin position="105"/>
        <end position="194"/>
    </location>
</feature>
<sequence length="202" mass="21547">MPSEAHEQLLELMTGEASGAELQAAIEHVRNCPECRAAQDKLGKAVDMFHDVSPVAVPVGAAERLLSRARSGGRLQFFTDQIAQLFDLSTEDAADLLRRAHGTEGWEEGPGPGVKILPVNAGPRVSESITALVRVEPGATFPFHPHLGPETVMVLEGGFRDSQGVEVWRGEVQRMPGGTEHDFVAFEGVGCLCAAVNALMPG</sequence>
<protein>
    <recommendedName>
        <fullName evidence="1">ChrR-like cupin domain-containing protein</fullName>
    </recommendedName>
</protein>
<accession>A0A2W5T4Y6</accession>
<name>A0A2W5T4Y6_9BACT</name>
<dbReference type="EMBL" id="QFQP01000017">
    <property type="protein sequence ID" value="PZR10490.1"/>
    <property type="molecule type" value="Genomic_DNA"/>
</dbReference>
<dbReference type="Gene3D" id="2.60.120.10">
    <property type="entry name" value="Jelly Rolls"/>
    <property type="match status" value="1"/>
</dbReference>
<dbReference type="InterPro" id="IPR014710">
    <property type="entry name" value="RmlC-like_jellyroll"/>
</dbReference>
<reference evidence="2 3" key="1">
    <citation type="submission" date="2017-08" db="EMBL/GenBank/DDBJ databases">
        <title>Infants hospitalized years apart are colonized by the same room-sourced microbial strains.</title>
        <authorList>
            <person name="Brooks B."/>
            <person name="Olm M.R."/>
            <person name="Firek B.A."/>
            <person name="Baker R."/>
            <person name="Thomas B.C."/>
            <person name="Morowitz M.J."/>
            <person name="Banfield J.F."/>
        </authorList>
    </citation>
    <scope>NUCLEOTIDE SEQUENCE [LARGE SCALE GENOMIC DNA]</scope>
    <source>
        <strain evidence="2">S2_003_000_R2_14</strain>
    </source>
</reference>
<comment type="caution">
    <text evidence="2">The sequence shown here is derived from an EMBL/GenBank/DDBJ whole genome shotgun (WGS) entry which is preliminary data.</text>
</comment>
<evidence type="ECO:0000313" key="3">
    <source>
        <dbReference type="Proteomes" id="UP000249061"/>
    </source>
</evidence>
<dbReference type="Pfam" id="PF12973">
    <property type="entry name" value="Cupin_7"/>
    <property type="match status" value="1"/>
</dbReference>
<evidence type="ECO:0000259" key="1">
    <source>
        <dbReference type="Pfam" id="PF12973"/>
    </source>
</evidence>
<dbReference type="SUPFAM" id="SSF51182">
    <property type="entry name" value="RmlC-like cupins"/>
    <property type="match status" value="1"/>
</dbReference>
<proteinExistence type="predicted"/>
<dbReference type="AlphaFoldDB" id="A0A2W5T4Y6"/>
<evidence type="ECO:0000313" key="2">
    <source>
        <dbReference type="EMBL" id="PZR10490.1"/>
    </source>
</evidence>